<proteinExistence type="predicted"/>
<comment type="caution">
    <text evidence="1">The sequence shown here is derived from an EMBL/GenBank/DDBJ whole genome shotgun (WGS) entry which is preliminary data.</text>
</comment>
<sequence>MTRFLPLIFLVVLTGCTAQSRYGFVVDWQNVCSYPVEVSAQAFTNADGDTQRKQSLRIGESTQVLSIVSLNQDLTNSIPDDYSLDLAGNGRTLHLDKSGLLESLKRLPPRQQGNAIQRWALNDGSVCP</sequence>
<evidence type="ECO:0008006" key="3">
    <source>
        <dbReference type="Google" id="ProtNLM"/>
    </source>
</evidence>
<dbReference type="AlphaFoldDB" id="A0A7W7KR11"/>
<dbReference type="RefSeq" id="WP_184595938.1">
    <property type="nucleotide sequence ID" value="NZ_JACHLI010000033.1"/>
</dbReference>
<dbReference type="Proteomes" id="UP000566995">
    <property type="component" value="Unassembled WGS sequence"/>
</dbReference>
<dbReference type="PROSITE" id="PS51257">
    <property type="entry name" value="PROKAR_LIPOPROTEIN"/>
    <property type="match status" value="1"/>
</dbReference>
<dbReference type="EMBL" id="JACHLI010000033">
    <property type="protein sequence ID" value="MBB4866923.1"/>
    <property type="molecule type" value="Genomic_DNA"/>
</dbReference>
<name>A0A7W7KR11_PSENT</name>
<reference evidence="1 2" key="1">
    <citation type="submission" date="2020-08" db="EMBL/GenBank/DDBJ databases">
        <title>Functional genomics of gut bacteria from endangered species of beetles.</title>
        <authorList>
            <person name="Carlos-Shanley C."/>
        </authorList>
    </citation>
    <scope>NUCLEOTIDE SEQUENCE [LARGE SCALE GENOMIC DNA]</scope>
    <source>
        <strain evidence="1 2">S00179</strain>
    </source>
</reference>
<protein>
    <recommendedName>
        <fullName evidence="3">Lipoprotein</fullName>
    </recommendedName>
</protein>
<accession>A0A7W7KR11</accession>
<evidence type="ECO:0000313" key="2">
    <source>
        <dbReference type="Proteomes" id="UP000566995"/>
    </source>
</evidence>
<organism evidence="1 2">
    <name type="scientific">Pseudomonas nitroreducens</name>
    <dbReference type="NCBI Taxonomy" id="46680"/>
    <lineage>
        <taxon>Bacteria</taxon>
        <taxon>Pseudomonadati</taxon>
        <taxon>Pseudomonadota</taxon>
        <taxon>Gammaproteobacteria</taxon>
        <taxon>Pseudomonadales</taxon>
        <taxon>Pseudomonadaceae</taxon>
        <taxon>Pseudomonas</taxon>
    </lineage>
</organism>
<evidence type="ECO:0000313" key="1">
    <source>
        <dbReference type="EMBL" id="MBB4866923.1"/>
    </source>
</evidence>
<gene>
    <name evidence="1" type="ORF">HNP46_005831</name>
</gene>